<keyword evidence="1 3" id="KW-0597">Phosphoprotein</keyword>
<proteinExistence type="predicted"/>
<evidence type="ECO:0000256" key="3">
    <source>
        <dbReference type="PROSITE-ProRule" id="PRU00169"/>
    </source>
</evidence>
<feature type="modified residue" description="4-aspartylphosphate" evidence="3">
    <location>
        <position position="463"/>
    </location>
</feature>
<keyword evidence="6" id="KW-1185">Reference proteome</keyword>
<dbReference type="STRING" id="1447883.A0A2B7WJW9"/>
<dbReference type="InterPro" id="IPR001789">
    <property type="entry name" value="Sig_transdc_resp-reg_receiver"/>
</dbReference>
<dbReference type="SUPFAM" id="SSF52172">
    <property type="entry name" value="CheY-like"/>
    <property type="match status" value="1"/>
</dbReference>
<dbReference type="Gene3D" id="3.40.50.2300">
    <property type="match status" value="1"/>
</dbReference>
<name>A0A2B7WJW9_POLH7</name>
<dbReference type="InterPro" id="IPR011006">
    <property type="entry name" value="CheY-like_superfamily"/>
</dbReference>
<dbReference type="EMBL" id="PDNA01000344">
    <property type="protein sequence ID" value="PGG96807.1"/>
    <property type="molecule type" value="Genomic_DNA"/>
</dbReference>
<evidence type="ECO:0000256" key="2">
    <source>
        <dbReference type="ARBA" id="ARBA00023012"/>
    </source>
</evidence>
<organism evidence="5 6">
    <name type="scientific">Polytolypa hystricis (strain UAMH7299)</name>
    <dbReference type="NCBI Taxonomy" id="1447883"/>
    <lineage>
        <taxon>Eukaryota</taxon>
        <taxon>Fungi</taxon>
        <taxon>Dikarya</taxon>
        <taxon>Ascomycota</taxon>
        <taxon>Pezizomycotina</taxon>
        <taxon>Eurotiomycetes</taxon>
        <taxon>Eurotiomycetidae</taxon>
        <taxon>Onygenales</taxon>
        <taxon>Onygenales incertae sedis</taxon>
        <taxon>Polytolypa</taxon>
    </lineage>
</organism>
<dbReference type="GO" id="GO:0000160">
    <property type="term" value="P:phosphorelay signal transduction system"/>
    <property type="evidence" value="ECO:0007669"/>
    <property type="project" value="UniProtKB-KW"/>
</dbReference>
<comment type="caution">
    <text evidence="5">The sequence shown here is derived from an EMBL/GenBank/DDBJ whole genome shotgun (WGS) entry which is preliminary data.</text>
</comment>
<dbReference type="PANTHER" id="PTHR45339">
    <property type="entry name" value="HYBRID SIGNAL TRANSDUCTION HISTIDINE KINASE J"/>
    <property type="match status" value="1"/>
</dbReference>
<dbReference type="PROSITE" id="PS50110">
    <property type="entry name" value="RESPONSE_REGULATORY"/>
    <property type="match status" value="1"/>
</dbReference>
<dbReference type="Pfam" id="PF00072">
    <property type="entry name" value="Response_reg"/>
    <property type="match status" value="1"/>
</dbReference>
<evidence type="ECO:0000259" key="4">
    <source>
        <dbReference type="PROSITE" id="PS50110"/>
    </source>
</evidence>
<feature type="domain" description="Response regulatory" evidence="4">
    <location>
        <begin position="414"/>
        <end position="548"/>
    </location>
</feature>
<protein>
    <recommendedName>
        <fullName evidence="4">Response regulatory domain-containing protein</fullName>
    </recommendedName>
</protein>
<gene>
    <name evidence="5" type="ORF">AJ80_09779</name>
</gene>
<dbReference type="PANTHER" id="PTHR45339:SF1">
    <property type="entry name" value="HYBRID SIGNAL TRANSDUCTION HISTIDINE KINASE J"/>
    <property type="match status" value="1"/>
</dbReference>
<dbReference type="GO" id="GO:0004673">
    <property type="term" value="F:protein histidine kinase activity"/>
    <property type="evidence" value="ECO:0007669"/>
    <property type="project" value="TreeGrafter"/>
</dbReference>
<dbReference type="Proteomes" id="UP000224634">
    <property type="component" value="Unassembled WGS sequence"/>
</dbReference>
<accession>A0A2B7WJW9</accession>
<dbReference type="CDD" id="cd17546">
    <property type="entry name" value="REC_hyHK_CKI1_RcsC-like"/>
    <property type="match status" value="1"/>
</dbReference>
<dbReference type="SMART" id="SM00448">
    <property type="entry name" value="REC"/>
    <property type="match status" value="1"/>
</dbReference>
<evidence type="ECO:0000313" key="6">
    <source>
        <dbReference type="Proteomes" id="UP000224634"/>
    </source>
</evidence>
<sequence length="548" mass="61224">MATIGEYANAQGTAGAGNERTACQAISAVNYDIQSQLYLIDQIAARLRATTDLSQEQKDEIALMQAAAAKAQSRFACLVKYSEVKLQRGIDQESPFSLSSAVFQALRESIQGLPGQRAPELICEIQNPIRDYVVGNSSHLHEVLYGLLDRFVTIMKAGQIKLSISPMDEEYANPISEQNAVFKFAITYTPPVVDVMDYIDCPNSNYTLPLSRRFEDSRSRISSIDDLVFSLCQELVPLMGGRIWTEPSVHDLYFTCSFRVPDSGLAQLQQTLHGYIWYHKVLFIGQGLTDIRDRIVEYSNLLGLTCDTAKTTDGTDNGNLEIDLQTLAGVPRFYDCAIVESIAAARAVKEHTGLQHLPILMVTSKLSASIQSMTEAGIFAFLTWPCPVIELGNALHHVVAKAPSPTPSFDPPLNVLVAEDNDVNQKIANKYLKRLNHVPHLAGNGLEAVEQIQKTRFDVILMDLHMPVMGGLEAIEKIRDWERRNKIPITPIIAMYAMSFTHPEDRERLFCLQLIITYRSEAYRTIRPICSWTIGQDASVARRRTRDL</sequence>
<dbReference type="GO" id="GO:0071474">
    <property type="term" value="P:cellular hyperosmotic response"/>
    <property type="evidence" value="ECO:0007669"/>
    <property type="project" value="TreeGrafter"/>
</dbReference>
<evidence type="ECO:0000313" key="5">
    <source>
        <dbReference type="EMBL" id="PGG96807.1"/>
    </source>
</evidence>
<evidence type="ECO:0000256" key="1">
    <source>
        <dbReference type="ARBA" id="ARBA00022553"/>
    </source>
</evidence>
<dbReference type="OrthoDB" id="10266508at2759"/>
<dbReference type="AlphaFoldDB" id="A0A2B7WJW9"/>
<reference evidence="5 6" key="1">
    <citation type="submission" date="2017-10" db="EMBL/GenBank/DDBJ databases">
        <title>Comparative genomics in systemic dimorphic fungi from Ajellomycetaceae.</title>
        <authorList>
            <person name="Munoz J.F."/>
            <person name="Mcewen J.G."/>
            <person name="Clay O.K."/>
            <person name="Cuomo C.A."/>
        </authorList>
    </citation>
    <scope>NUCLEOTIDE SEQUENCE [LARGE SCALE GENOMIC DNA]</scope>
    <source>
        <strain evidence="5 6">UAMH7299</strain>
    </source>
</reference>
<keyword evidence="2" id="KW-0902">Two-component regulatory system</keyword>